<protein>
    <submittedName>
        <fullName evidence="1">Uncharacterized protein</fullName>
    </submittedName>
</protein>
<dbReference type="AlphaFoldDB" id="A0AAD5NSX1"/>
<organism evidence="1 2">
    <name type="scientific">Acer negundo</name>
    <name type="common">Box elder</name>
    <dbReference type="NCBI Taxonomy" id="4023"/>
    <lineage>
        <taxon>Eukaryota</taxon>
        <taxon>Viridiplantae</taxon>
        <taxon>Streptophyta</taxon>
        <taxon>Embryophyta</taxon>
        <taxon>Tracheophyta</taxon>
        <taxon>Spermatophyta</taxon>
        <taxon>Magnoliopsida</taxon>
        <taxon>eudicotyledons</taxon>
        <taxon>Gunneridae</taxon>
        <taxon>Pentapetalae</taxon>
        <taxon>rosids</taxon>
        <taxon>malvids</taxon>
        <taxon>Sapindales</taxon>
        <taxon>Sapindaceae</taxon>
        <taxon>Hippocastanoideae</taxon>
        <taxon>Acereae</taxon>
        <taxon>Acer</taxon>
    </lineage>
</organism>
<gene>
    <name evidence="1" type="ORF">LWI28_023734</name>
</gene>
<reference evidence="1" key="1">
    <citation type="journal article" date="2022" name="Plant J.">
        <title>Strategies of tolerance reflected in two North American maple genomes.</title>
        <authorList>
            <person name="McEvoy S.L."/>
            <person name="Sezen U.U."/>
            <person name="Trouern-Trend A."/>
            <person name="McMahon S.M."/>
            <person name="Schaberg P.G."/>
            <person name="Yang J."/>
            <person name="Wegrzyn J.L."/>
            <person name="Swenson N.G."/>
        </authorList>
    </citation>
    <scope>NUCLEOTIDE SEQUENCE</scope>
    <source>
        <strain evidence="1">91603</strain>
    </source>
</reference>
<reference evidence="1" key="2">
    <citation type="submission" date="2023-02" db="EMBL/GenBank/DDBJ databases">
        <authorList>
            <person name="Swenson N.G."/>
            <person name="Wegrzyn J.L."/>
            <person name="Mcevoy S.L."/>
        </authorList>
    </citation>
    <scope>NUCLEOTIDE SEQUENCE</scope>
    <source>
        <strain evidence="1">91603</strain>
        <tissue evidence="1">Leaf</tissue>
    </source>
</reference>
<evidence type="ECO:0000313" key="2">
    <source>
        <dbReference type="Proteomes" id="UP001064489"/>
    </source>
</evidence>
<name>A0AAD5NSX1_ACENE</name>
<dbReference type="EMBL" id="JAJSOW010000102">
    <property type="protein sequence ID" value="KAI9178197.1"/>
    <property type="molecule type" value="Genomic_DNA"/>
</dbReference>
<dbReference type="Proteomes" id="UP001064489">
    <property type="component" value="Chromosome 5"/>
</dbReference>
<accession>A0AAD5NSX1</accession>
<keyword evidence="2" id="KW-1185">Reference proteome</keyword>
<evidence type="ECO:0000313" key="1">
    <source>
        <dbReference type="EMBL" id="KAI9178197.1"/>
    </source>
</evidence>
<comment type="caution">
    <text evidence="1">The sequence shown here is derived from an EMBL/GenBank/DDBJ whole genome shotgun (WGS) entry which is preliminary data.</text>
</comment>
<sequence length="96" mass="10508">MLVRVVETKLLVASGRSSSPHRAAIKQMDVQPITVAFPAQKLKQINKKNLVSGKLFGLPDGWEVELRPRTNEDYRGKVDQVVGKVKKVAAAATADL</sequence>
<proteinExistence type="predicted"/>